<evidence type="ECO:0000256" key="2">
    <source>
        <dbReference type="SAM" id="Phobius"/>
    </source>
</evidence>
<dbReference type="EMBL" id="FQVN01000001">
    <property type="protein sequence ID" value="SHE55954.1"/>
    <property type="molecule type" value="Genomic_DNA"/>
</dbReference>
<evidence type="ECO:0000313" key="4">
    <source>
        <dbReference type="Proteomes" id="UP000184501"/>
    </source>
</evidence>
<keyword evidence="4" id="KW-1185">Reference proteome</keyword>
<keyword evidence="2" id="KW-0812">Transmembrane</keyword>
<feature type="compositionally biased region" description="Low complexity" evidence="1">
    <location>
        <begin position="25"/>
        <end position="53"/>
    </location>
</feature>
<keyword evidence="2" id="KW-1133">Transmembrane helix</keyword>
<organism evidence="3 4">
    <name type="scientific">Streptoalloteichus hindustanus</name>
    <dbReference type="NCBI Taxonomy" id="2017"/>
    <lineage>
        <taxon>Bacteria</taxon>
        <taxon>Bacillati</taxon>
        <taxon>Actinomycetota</taxon>
        <taxon>Actinomycetes</taxon>
        <taxon>Pseudonocardiales</taxon>
        <taxon>Pseudonocardiaceae</taxon>
        <taxon>Streptoalloteichus</taxon>
    </lineage>
</organism>
<accession>A0A1M4UH06</accession>
<reference evidence="3 4" key="1">
    <citation type="submission" date="2016-11" db="EMBL/GenBank/DDBJ databases">
        <authorList>
            <person name="Jaros S."/>
            <person name="Januszkiewicz K."/>
            <person name="Wedrychowicz H."/>
        </authorList>
    </citation>
    <scope>NUCLEOTIDE SEQUENCE [LARGE SCALE GENOMIC DNA]</scope>
    <source>
        <strain evidence="3 4">DSM 44523</strain>
    </source>
</reference>
<name>A0A1M4UH06_STRHI</name>
<evidence type="ECO:0000313" key="3">
    <source>
        <dbReference type="EMBL" id="SHE55954.1"/>
    </source>
</evidence>
<protein>
    <submittedName>
        <fullName evidence="3">Uncharacterized protein</fullName>
    </submittedName>
</protein>
<dbReference type="AlphaFoldDB" id="A0A1M4UH06"/>
<keyword evidence="2" id="KW-0472">Membrane</keyword>
<feature type="region of interest" description="Disordered" evidence="1">
    <location>
        <begin position="14"/>
        <end position="53"/>
    </location>
</feature>
<proteinExistence type="predicted"/>
<gene>
    <name evidence="3" type="ORF">SAMN05444320_101420</name>
</gene>
<dbReference type="RefSeq" id="WP_073480199.1">
    <property type="nucleotide sequence ID" value="NZ_FQVN01000001.1"/>
</dbReference>
<dbReference type="Proteomes" id="UP000184501">
    <property type="component" value="Unassembled WGS sequence"/>
</dbReference>
<dbReference type="STRING" id="2017.SAMN05444320_101420"/>
<feature type="transmembrane region" description="Helical" evidence="2">
    <location>
        <begin position="61"/>
        <end position="82"/>
    </location>
</feature>
<sequence length="83" mass="7974">MADNAERLLSEALRAQAVTGGAPTPAGRPQPASGPGAAPATAAGTAPAGEEPSATGLPARWVLLFAVLLGLAVGTVAGFISVL</sequence>
<evidence type="ECO:0000256" key="1">
    <source>
        <dbReference type="SAM" id="MobiDB-lite"/>
    </source>
</evidence>